<dbReference type="EMBL" id="MTYJ01000015">
    <property type="protein sequence ID" value="OQV22827.1"/>
    <property type="molecule type" value="Genomic_DNA"/>
</dbReference>
<proteinExistence type="predicted"/>
<protein>
    <submittedName>
        <fullName evidence="3">Uncharacterized protein</fullName>
    </submittedName>
</protein>
<sequence>MEGRRWALRLILLQCCFVMVHCQNWDPNFYRIEVQLERFEGGRIHNGKYCDTFTKCDPMIYTAFDLDRPFATYPGSVTNPQEFKKVFEAENLDVINMGTLLTKNICDRRHLPNQVTLRVEILDYDYFTAKDLIDNLDCTFRFAPTERDMMSWSGTESCRAMRRPGQTRLFFKWRIFPIHSGECHTSGILSAVPITSTSTTTTSTTTSTSTSTTSTPTTTTTATTTEEPTQPTTTTEEWTPPPPSDEVLQISEIINVTADESDGLELEETTATADSQYSQAPDEDYNLSQVRNNVFYETLEN</sequence>
<keyword evidence="4" id="KW-1185">Reference proteome</keyword>
<feature type="signal peptide" evidence="2">
    <location>
        <begin position="1"/>
        <end position="22"/>
    </location>
</feature>
<name>A0A1W0X5G6_HYPEX</name>
<dbReference type="OrthoDB" id="10534014at2759"/>
<evidence type="ECO:0000313" key="3">
    <source>
        <dbReference type="EMBL" id="OQV22827.1"/>
    </source>
</evidence>
<evidence type="ECO:0000256" key="2">
    <source>
        <dbReference type="SAM" id="SignalP"/>
    </source>
</evidence>
<feature type="region of interest" description="Disordered" evidence="1">
    <location>
        <begin position="196"/>
        <end position="245"/>
    </location>
</feature>
<comment type="caution">
    <text evidence="3">The sequence shown here is derived from an EMBL/GenBank/DDBJ whole genome shotgun (WGS) entry which is preliminary data.</text>
</comment>
<feature type="compositionally biased region" description="Acidic residues" evidence="1">
    <location>
        <begin position="259"/>
        <end position="268"/>
    </location>
</feature>
<feature type="region of interest" description="Disordered" evidence="1">
    <location>
        <begin position="259"/>
        <end position="286"/>
    </location>
</feature>
<dbReference type="Proteomes" id="UP000192578">
    <property type="component" value="Unassembled WGS sequence"/>
</dbReference>
<feature type="compositionally biased region" description="Low complexity" evidence="1">
    <location>
        <begin position="196"/>
        <end position="238"/>
    </location>
</feature>
<evidence type="ECO:0000313" key="4">
    <source>
        <dbReference type="Proteomes" id="UP000192578"/>
    </source>
</evidence>
<reference evidence="4" key="1">
    <citation type="submission" date="2017-01" db="EMBL/GenBank/DDBJ databases">
        <title>Comparative genomics of anhydrobiosis in the tardigrade Hypsibius dujardini.</title>
        <authorList>
            <person name="Yoshida Y."/>
            <person name="Koutsovoulos G."/>
            <person name="Laetsch D."/>
            <person name="Stevens L."/>
            <person name="Kumar S."/>
            <person name="Horikawa D."/>
            <person name="Ishino K."/>
            <person name="Komine S."/>
            <person name="Tomita M."/>
            <person name="Blaxter M."/>
            <person name="Arakawa K."/>
        </authorList>
    </citation>
    <scope>NUCLEOTIDE SEQUENCE [LARGE SCALE GENOMIC DNA]</scope>
    <source>
        <strain evidence="4">Z151</strain>
    </source>
</reference>
<keyword evidence="2" id="KW-0732">Signal</keyword>
<feature type="chain" id="PRO_5012958250" evidence="2">
    <location>
        <begin position="23"/>
        <end position="301"/>
    </location>
</feature>
<feature type="compositionally biased region" description="Polar residues" evidence="1">
    <location>
        <begin position="269"/>
        <end position="279"/>
    </location>
</feature>
<organism evidence="3 4">
    <name type="scientific">Hypsibius exemplaris</name>
    <name type="common">Freshwater tardigrade</name>
    <dbReference type="NCBI Taxonomy" id="2072580"/>
    <lineage>
        <taxon>Eukaryota</taxon>
        <taxon>Metazoa</taxon>
        <taxon>Ecdysozoa</taxon>
        <taxon>Tardigrada</taxon>
        <taxon>Eutardigrada</taxon>
        <taxon>Parachela</taxon>
        <taxon>Hypsibioidea</taxon>
        <taxon>Hypsibiidae</taxon>
        <taxon>Hypsibius</taxon>
    </lineage>
</organism>
<dbReference type="AlphaFoldDB" id="A0A1W0X5G6"/>
<gene>
    <name evidence="3" type="ORF">BV898_03261</name>
</gene>
<accession>A0A1W0X5G6</accession>
<evidence type="ECO:0000256" key="1">
    <source>
        <dbReference type="SAM" id="MobiDB-lite"/>
    </source>
</evidence>